<evidence type="ECO:0000313" key="2">
    <source>
        <dbReference type="Proteomes" id="UP000595897"/>
    </source>
</evidence>
<name>A0A7R7EKR2_9FIRM</name>
<dbReference type="AlphaFoldDB" id="A0A7R7EKR2"/>
<dbReference type="InterPro" id="IPR027417">
    <property type="entry name" value="P-loop_NTPase"/>
</dbReference>
<reference evidence="1 2" key="1">
    <citation type="submission" date="2020-11" db="EMBL/GenBank/DDBJ databases">
        <title>Draft genome sequencing of a Lachnospiraceae strain isolated from anoxic soil subjected to BSD treatment.</title>
        <authorList>
            <person name="Uek A."/>
            <person name="Tonouchi A."/>
        </authorList>
    </citation>
    <scope>NUCLEOTIDE SEQUENCE [LARGE SCALE GENOMIC DNA]</scope>
    <source>
        <strain evidence="1 2">TB5</strain>
    </source>
</reference>
<accession>A0A7R7EKR2</accession>
<dbReference type="KEGG" id="ahb:bsdtb5_15370"/>
<proteinExistence type="predicted"/>
<gene>
    <name evidence="1" type="ORF">bsdtb5_15370</name>
</gene>
<dbReference type="RefSeq" id="WP_271715477.1">
    <property type="nucleotide sequence ID" value="NZ_AP024169.1"/>
</dbReference>
<sequence>MSSRLKEPENTYSEIEKRSIIEAYESNSKISKILRRLSHNRIRKSNLDFMSSQGMDGSIRSHTDRKSTKLIQYSVTNKKNIYEQLLSIEYLVPEIMNTFNQILRRNEYEDAFSKEDIDQRIELKKELRRSLRNCAYGDRKAKIYVKDYIKEILIKKYGINESNINRLIAFDEQQYLTVEDQFDIMLYHRQNEYKNKALEHLIEQYNLDKPKKNQLGDIYYEIDAKMIQNVYQKEQYHLDFIDKLEIVTQRIYERYKGNGVIDTIRDMKIDGISAGVSGIPENFEMEEILENTKYSLSYDSVWIFYKGKSIHLSFLSFGSYKELIRVCKNIYRYNSPGQLSEVTGYIVNEMKDGSRVAVARPPFCESWILFIRKFDTLLQEDIHHLITDRNSNLPILIMKSLIKGCQVIGITGEQGSGKTTLLMSLIGFIHPTYNLRIQELSFELHARKIYPERNIVTFREVNGISGQEGLDFQKKTDGTVNILGEVASNPVANWLVQMSLVASLFTLFTHHAKTTRDLVISLRNALLLEGGFTNEYVATEQVIHAIRFDIHMRKSREGHRYIERITEIMPKSGEDMSNPHVERNTTKDLTNSMFECRDIIAFENNQYVIKNYLSVRTMEELNKNLNEEEQRELYECFLDWGLNRSE</sequence>
<dbReference type="EMBL" id="AP024169">
    <property type="protein sequence ID" value="BCN30242.1"/>
    <property type="molecule type" value="Genomic_DNA"/>
</dbReference>
<dbReference type="Gene3D" id="3.40.50.300">
    <property type="entry name" value="P-loop containing nucleotide triphosphate hydrolases"/>
    <property type="match status" value="1"/>
</dbReference>
<protein>
    <recommendedName>
        <fullName evidence="3">Pilus assembly protein CpaF</fullName>
    </recommendedName>
</protein>
<organism evidence="1 2">
    <name type="scientific">Anaeromicropila herbilytica</name>
    <dbReference type="NCBI Taxonomy" id="2785025"/>
    <lineage>
        <taxon>Bacteria</taxon>
        <taxon>Bacillati</taxon>
        <taxon>Bacillota</taxon>
        <taxon>Clostridia</taxon>
        <taxon>Lachnospirales</taxon>
        <taxon>Lachnospiraceae</taxon>
        <taxon>Anaeromicropila</taxon>
    </lineage>
</organism>
<evidence type="ECO:0000313" key="1">
    <source>
        <dbReference type="EMBL" id="BCN30242.1"/>
    </source>
</evidence>
<keyword evidence="2" id="KW-1185">Reference proteome</keyword>
<dbReference type="SUPFAM" id="SSF52540">
    <property type="entry name" value="P-loop containing nucleoside triphosphate hydrolases"/>
    <property type="match status" value="1"/>
</dbReference>
<evidence type="ECO:0008006" key="3">
    <source>
        <dbReference type="Google" id="ProtNLM"/>
    </source>
</evidence>
<dbReference type="Proteomes" id="UP000595897">
    <property type="component" value="Chromosome"/>
</dbReference>